<dbReference type="EMBL" id="JEOB01000002">
    <property type="protein sequence ID" value="EXM39285.1"/>
    <property type="molecule type" value="Genomic_DNA"/>
</dbReference>
<dbReference type="SUPFAM" id="SSF53474">
    <property type="entry name" value="alpha/beta-Hydrolases"/>
    <property type="match status" value="1"/>
</dbReference>
<dbReference type="Proteomes" id="UP000021369">
    <property type="component" value="Unassembled WGS sequence"/>
</dbReference>
<feature type="domain" description="Peptidase S9 prolyl oligopeptidase catalytic" evidence="1">
    <location>
        <begin position="104"/>
        <end position="274"/>
    </location>
</feature>
<proteinExistence type="predicted"/>
<protein>
    <submittedName>
        <fullName evidence="2">Alpha/beta hydrolase</fullName>
    </submittedName>
</protein>
<dbReference type="GO" id="GO:0006508">
    <property type="term" value="P:proteolysis"/>
    <property type="evidence" value="ECO:0007669"/>
    <property type="project" value="InterPro"/>
</dbReference>
<organism evidence="2 3">
    <name type="scientific">Ruminococcus albus SY3</name>
    <dbReference type="NCBI Taxonomy" id="1341156"/>
    <lineage>
        <taxon>Bacteria</taxon>
        <taxon>Bacillati</taxon>
        <taxon>Bacillota</taxon>
        <taxon>Clostridia</taxon>
        <taxon>Eubacteriales</taxon>
        <taxon>Oscillospiraceae</taxon>
        <taxon>Ruminococcus</taxon>
    </lineage>
</organism>
<dbReference type="PANTHER" id="PTHR43358">
    <property type="entry name" value="ALPHA/BETA-HYDROLASE"/>
    <property type="match status" value="1"/>
</dbReference>
<dbReference type="PATRIC" id="fig|1341156.4.peg.1396"/>
<name>A0A011WQI6_RUMAL</name>
<dbReference type="Pfam" id="PF00326">
    <property type="entry name" value="Peptidase_S9"/>
    <property type="match status" value="1"/>
</dbReference>
<sequence>MRKLLIIIAVAVPLLVFALMLWLASFVMTGKRQTIDEAMQWQTEHYDFSFYEKLEKTDYTIKSFDGYELHVQFLKNPTPTDKYIIISHGYTDNRMGALKYAPMYLELGYNCIIYDLRGHGENEPTFTTYGIREGEDIYELVKDTRSRYSDISQLGLHGESLGAASTAASMKYHPDVDFAVADCGFSDIDNVLRGAYKYYHMPEFFVDLADLGARIRYGYSLKSMRPIDSLDDNEVPMLFIHGADDNFILPKNSEDMAARTRGRSEVRYIEGAGHANSILTDAETYKAYVRDFLESL</sequence>
<dbReference type="GO" id="GO:0008236">
    <property type="term" value="F:serine-type peptidase activity"/>
    <property type="evidence" value="ECO:0007669"/>
    <property type="project" value="InterPro"/>
</dbReference>
<evidence type="ECO:0000259" key="1">
    <source>
        <dbReference type="Pfam" id="PF00326"/>
    </source>
</evidence>
<dbReference type="PANTHER" id="PTHR43358:SF4">
    <property type="entry name" value="ALPHA_BETA HYDROLASE FOLD-1 DOMAIN-CONTAINING PROTEIN"/>
    <property type="match status" value="1"/>
</dbReference>
<evidence type="ECO:0000313" key="3">
    <source>
        <dbReference type="Proteomes" id="UP000021369"/>
    </source>
</evidence>
<keyword evidence="3" id="KW-1185">Reference proteome</keyword>
<dbReference type="Gene3D" id="3.40.50.1820">
    <property type="entry name" value="alpha/beta hydrolase"/>
    <property type="match status" value="1"/>
</dbReference>
<reference evidence="2 3" key="1">
    <citation type="submission" date="2013-06" db="EMBL/GenBank/DDBJ databases">
        <title>Rumen cellulosomics: divergent fiber-degrading strategies revealed by comparative genome-wide analysis of six Ruminococcal strains.</title>
        <authorList>
            <person name="Dassa B."/>
            <person name="Borovok I."/>
            <person name="Lamed R."/>
            <person name="Flint H."/>
            <person name="Yeoman C.J."/>
            <person name="White B."/>
            <person name="Bayer E.A."/>
        </authorList>
    </citation>
    <scope>NUCLEOTIDE SEQUENCE [LARGE SCALE GENOMIC DNA]</scope>
    <source>
        <strain evidence="2 3">SY3</strain>
    </source>
</reference>
<gene>
    <name evidence="2" type="ORF">RASY3_04875</name>
</gene>
<keyword evidence="2" id="KW-0378">Hydrolase</keyword>
<accession>A0A011WQI6</accession>
<dbReference type="AlphaFoldDB" id="A0A011WQI6"/>
<comment type="caution">
    <text evidence="2">The sequence shown here is derived from an EMBL/GenBank/DDBJ whole genome shotgun (WGS) entry which is preliminary data.</text>
</comment>
<dbReference type="InterPro" id="IPR001375">
    <property type="entry name" value="Peptidase_S9_cat"/>
</dbReference>
<evidence type="ECO:0000313" key="2">
    <source>
        <dbReference type="EMBL" id="EXM39285.1"/>
    </source>
</evidence>
<dbReference type="InterPro" id="IPR052920">
    <property type="entry name" value="DNA-binding_regulatory"/>
</dbReference>
<dbReference type="InterPro" id="IPR029058">
    <property type="entry name" value="AB_hydrolase_fold"/>
</dbReference>